<dbReference type="AlphaFoldDB" id="A0A4Y7QF51"/>
<gene>
    <name evidence="6" type="ORF">BD410DRAFT_784871</name>
</gene>
<comment type="similarity">
    <text evidence="2">Belongs to the cytochrome c oxidase subunit 6B family.</text>
</comment>
<dbReference type="VEuPathDB" id="FungiDB:BD410DRAFT_784871"/>
<evidence type="ECO:0000256" key="3">
    <source>
        <dbReference type="ARBA" id="ARBA00023128"/>
    </source>
</evidence>
<protein>
    <recommendedName>
        <fullName evidence="8">Cytochrome c oxidase assembly factor 6</fullName>
    </recommendedName>
</protein>
<dbReference type="GO" id="GO:0005739">
    <property type="term" value="C:mitochondrion"/>
    <property type="evidence" value="ECO:0007669"/>
    <property type="project" value="UniProtKB-SubCell"/>
</dbReference>
<dbReference type="Pfam" id="PF02297">
    <property type="entry name" value="COX6B"/>
    <property type="match status" value="1"/>
</dbReference>
<accession>A0A4Y7QF51</accession>
<evidence type="ECO:0000313" key="7">
    <source>
        <dbReference type="Proteomes" id="UP000294933"/>
    </source>
</evidence>
<dbReference type="InterPro" id="IPR036549">
    <property type="entry name" value="CX6/COA6-like_sf"/>
</dbReference>
<evidence type="ECO:0000256" key="4">
    <source>
        <dbReference type="ARBA" id="ARBA00023157"/>
    </source>
</evidence>
<name>A0A4Y7QF51_9AGAM</name>
<evidence type="ECO:0000256" key="1">
    <source>
        <dbReference type="ARBA" id="ARBA00004173"/>
    </source>
</evidence>
<feature type="region of interest" description="Disordered" evidence="5">
    <location>
        <begin position="79"/>
        <end position="101"/>
    </location>
</feature>
<keyword evidence="7" id="KW-1185">Reference proteome</keyword>
<sequence length="101" mass="11397">MFGFFSKPPPEPTPPDRNERAKCWESRDAYFSCLDAAGVLVPGQEDGRCSAQRKSYDLNCAKSWIAHFNKGRVFAERQKQMQAQLNTPQPFNSQGKRAGKS</sequence>
<keyword evidence="4" id="KW-1015">Disulfide bond</keyword>
<dbReference type="STRING" id="50990.A0A4Y7QF51"/>
<comment type="subcellular location">
    <subcellularLocation>
        <location evidence="1">Mitochondrion</location>
    </subcellularLocation>
</comment>
<dbReference type="PROSITE" id="PS51808">
    <property type="entry name" value="CHCH"/>
    <property type="match status" value="1"/>
</dbReference>
<reference evidence="6 7" key="1">
    <citation type="submission" date="2018-06" db="EMBL/GenBank/DDBJ databases">
        <title>A transcriptomic atlas of mushroom development highlights an independent origin of complex multicellularity.</title>
        <authorList>
            <consortium name="DOE Joint Genome Institute"/>
            <person name="Krizsan K."/>
            <person name="Almasi E."/>
            <person name="Merenyi Z."/>
            <person name="Sahu N."/>
            <person name="Viragh M."/>
            <person name="Koszo T."/>
            <person name="Mondo S."/>
            <person name="Kiss B."/>
            <person name="Balint B."/>
            <person name="Kues U."/>
            <person name="Barry K."/>
            <person name="Hegedus J.C."/>
            <person name="Henrissat B."/>
            <person name="Johnson J."/>
            <person name="Lipzen A."/>
            <person name="Ohm R."/>
            <person name="Nagy I."/>
            <person name="Pangilinan J."/>
            <person name="Yan J."/>
            <person name="Xiong Y."/>
            <person name="Grigoriev I.V."/>
            <person name="Hibbett D.S."/>
            <person name="Nagy L.G."/>
        </authorList>
    </citation>
    <scope>NUCLEOTIDE SEQUENCE [LARGE SCALE GENOMIC DNA]</scope>
    <source>
        <strain evidence="6 7">SZMC22713</strain>
    </source>
</reference>
<dbReference type="EMBL" id="ML170163">
    <property type="protein sequence ID" value="TDL25838.1"/>
    <property type="molecule type" value="Genomic_DNA"/>
</dbReference>
<dbReference type="Proteomes" id="UP000294933">
    <property type="component" value="Unassembled WGS sequence"/>
</dbReference>
<dbReference type="PANTHER" id="PTHR47677">
    <property type="entry name" value="CYTOCHROME C OXIDASE ASSEMBLY FACTOR 6"/>
    <property type="match status" value="1"/>
</dbReference>
<keyword evidence="3" id="KW-0496">Mitochondrion</keyword>
<feature type="region of interest" description="Disordered" evidence="5">
    <location>
        <begin position="1"/>
        <end position="20"/>
    </location>
</feature>
<evidence type="ECO:0000256" key="5">
    <source>
        <dbReference type="SAM" id="MobiDB-lite"/>
    </source>
</evidence>
<evidence type="ECO:0008006" key="8">
    <source>
        <dbReference type="Google" id="ProtNLM"/>
    </source>
</evidence>
<feature type="compositionally biased region" description="Polar residues" evidence="5">
    <location>
        <begin position="80"/>
        <end position="95"/>
    </location>
</feature>
<organism evidence="6 7">
    <name type="scientific">Rickenella mellea</name>
    <dbReference type="NCBI Taxonomy" id="50990"/>
    <lineage>
        <taxon>Eukaryota</taxon>
        <taxon>Fungi</taxon>
        <taxon>Dikarya</taxon>
        <taxon>Basidiomycota</taxon>
        <taxon>Agaricomycotina</taxon>
        <taxon>Agaricomycetes</taxon>
        <taxon>Hymenochaetales</taxon>
        <taxon>Rickenellaceae</taxon>
        <taxon>Rickenella</taxon>
    </lineage>
</organism>
<dbReference type="InterPro" id="IPR048280">
    <property type="entry name" value="COX6B-like"/>
</dbReference>
<dbReference type="Gene3D" id="1.10.10.140">
    <property type="entry name" value="Cytochrome c oxidase, subunit VIb"/>
    <property type="match status" value="1"/>
</dbReference>
<evidence type="ECO:0000256" key="2">
    <source>
        <dbReference type="ARBA" id="ARBA00006425"/>
    </source>
</evidence>
<evidence type="ECO:0000313" key="6">
    <source>
        <dbReference type="EMBL" id="TDL25838.1"/>
    </source>
</evidence>
<dbReference type="SUPFAM" id="SSF47694">
    <property type="entry name" value="Cytochrome c oxidase subunit h"/>
    <property type="match status" value="1"/>
</dbReference>
<dbReference type="InterPro" id="IPR048281">
    <property type="entry name" value="COA6_fun"/>
</dbReference>
<proteinExistence type="inferred from homology"/>
<dbReference type="PANTHER" id="PTHR47677:SF1">
    <property type="entry name" value="CYTOCHROME C OXIDASE ASSEMBLY FACTOR 6"/>
    <property type="match status" value="1"/>
</dbReference>
<dbReference type="OrthoDB" id="5545577at2759"/>